<dbReference type="PANTHER" id="PTHR39967:SF1">
    <property type="entry name" value="ISH14-TYPE TRANSPOSASE HSIRS44"/>
    <property type="match status" value="1"/>
</dbReference>
<proteinExistence type="predicted"/>
<evidence type="ECO:0000313" key="2">
    <source>
        <dbReference type="EMBL" id="GGL52447.1"/>
    </source>
</evidence>
<reference evidence="2" key="1">
    <citation type="journal article" date="2014" name="Int. J. Syst. Evol. Microbiol.">
        <title>Complete genome sequence of Corynebacterium casei LMG S-19264T (=DSM 44701T), isolated from a smear-ripened cheese.</title>
        <authorList>
            <consortium name="US DOE Joint Genome Institute (JGI-PGF)"/>
            <person name="Walter F."/>
            <person name="Albersmeier A."/>
            <person name="Kalinowski J."/>
            <person name="Ruckert C."/>
        </authorList>
    </citation>
    <scope>NUCLEOTIDE SEQUENCE</scope>
    <source>
        <strain evidence="2">JCM 19596</strain>
    </source>
</reference>
<dbReference type="AlphaFoldDB" id="A0A830F1I4"/>
<reference evidence="2" key="2">
    <citation type="submission" date="2020-09" db="EMBL/GenBank/DDBJ databases">
        <authorList>
            <person name="Sun Q."/>
            <person name="Ohkuma M."/>
        </authorList>
    </citation>
    <scope>NUCLEOTIDE SEQUENCE</scope>
    <source>
        <strain evidence="2">JCM 19596</strain>
    </source>
</reference>
<dbReference type="Proteomes" id="UP000607197">
    <property type="component" value="Unassembled WGS sequence"/>
</dbReference>
<sequence length="151" mass="17206">MTAKPSRVAVDETAIGINGEWSWLYTAIDIETKLILDVELFGRHGTDPAAAFLHGLRGKHDLSDTVFLTDRFGYQTALARLGLNARVDGTDRNLIEKRFDTLKMRIDRFHNSWVGSRSSVRECLEQFMHYYNKQRPHQSLGGKTPAEEVQN</sequence>
<dbReference type="InterPro" id="IPR012337">
    <property type="entry name" value="RNaseH-like_sf"/>
</dbReference>
<dbReference type="EMBL" id="BMPG01000001">
    <property type="protein sequence ID" value="GGL52447.1"/>
    <property type="molecule type" value="Genomic_DNA"/>
</dbReference>
<accession>A0A830F1I4</accession>
<organism evidence="2 3">
    <name type="scientific">Halocalculus aciditolerans</name>
    <dbReference type="NCBI Taxonomy" id="1383812"/>
    <lineage>
        <taxon>Archaea</taxon>
        <taxon>Methanobacteriati</taxon>
        <taxon>Methanobacteriota</taxon>
        <taxon>Stenosarchaea group</taxon>
        <taxon>Halobacteria</taxon>
        <taxon>Halobacteriales</taxon>
        <taxon>Halobacteriaceae</taxon>
        <taxon>Halocalculus</taxon>
    </lineage>
</organism>
<dbReference type="InterPro" id="IPR001584">
    <property type="entry name" value="Integrase_cat-core"/>
</dbReference>
<gene>
    <name evidence="2" type="ORF">GCM10009039_08380</name>
</gene>
<dbReference type="GO" id="GO:0003676">
    <property type="term" value="F:nucleic acid binding"/>
    <property type="evidence" value="ECO:0007669"/>
    <property type="project" value="InterPro"/>
</dbReference>
<dbReference type="SUPFAM" id="SSF53098">
    <property type="entry name" value="Ribonuclease H-like"/>
    <property type="match status" value="1"/>
</dbReference>
<protein>
    <submittedName>
        <fullName evidence="2">IS6 family transposase</fullName>
    </submittedName>
</protein>
<dbReference type="GO" id="GO:0015074">
    <property type="term" value="P:DNA integration"/>
    <property type="evidence" value="ECO:0007669"/>
    <property type="project" value="InterPro"/>
</dbReference>
<dbReference type="Gene3D" id="3.30.420.10">
    <property type="entry name" value="Ribonuclease H-like superfamily/Ribonuclease H"/>
    <property type="match status" value="1"/>
</dbReference>
<dbReference type="Pfam" id="PF13683">
    <property type="entry name" value="rve_3"/>
    <property type="match status" value="1"/>
</dbReference>
<name>A0A830F1I4_9EURY</name>
<dbReference type="InterPro" id="IPR047930">
    <property type="entry name" value="Transpos_IS6"/>
</dbReference>
<dbReference type="InterPro" id="IPR036397">
    <property type="entry name" value="RNaseH_sf"/>
</dbReference>
<evidence type="ECO:0000259" key="1">
    <source>
        <dbReference type="Pfam" id="PF13683"/>
    </source>
</evidence>
<feature type="domain" description="Integrase catalytic" evidence="1">
    <location>
        <begin position="91"/>
        <end position="145"/>
    </location>
</feature>
<dbReference type="NCBIfam" id="NF033587">
    <property type="entry name" value="transpos_IS6"/>
    <property type="match status" value="1"/>
</dbReference>
<keyword evidence="3" id="KW-1185">Reference proteome</keyword>
<comment type="caution">
    <text evidence="2">The sequence shown here is derived from an EMBL/GenBank/DDBJ whole genome shotgun (WGS) entry which is preliminary data.</text>
</comment>
<evidence type="ECO:0000313" key="3">
    <source>
        <dbReference type="Proteomes" id="UP000607197"/>
    </source>
</evidence>
<dbReference type="PANTHER" id="PTHR39967">
    <property type="match status" value="1"/>
</dbReference>